<organism evidence="1 2">
    <name type="scientific">Azospirillum oleiclasticum</name>
    <dbReference type="NCBI Taxonomy" id="2735135"/>
    <lineage>
        <taxon>Bacteria</taxon>
        <taxon>Pseudomonadati</taxon>
        <taxon>Pseudomonadota</taxon>
        <taxon>Alphaproteobacteria</taxon>
        <taxon>Rhodospirillales</taxon>
        <taxon>Azospirillaceae</taxon>
        <taxon>Azospirillum</taxon>
    </lineage>
</organism>
<accession>A0ABX2TEX7</accession>
<gene>
    <name evidence="1" type="ORF">HND93_23585</name>
</gene>
<reference evidence="1 2" key="1">
    <citation type="submission" date="2020-05" db="EMBL/GenBank/DDBJ databases">
        <title>Azospirillum oleiclasticum sp. nov, a nitrogen-fixing and heavy crude oil-emulsifying bacterium isolated from the crude oil of Yumen Oilfield.</title>
        <authorList>
            <person name="Wu D."/>
            <person name="Cai M."/>
            <person name="Zhang X."/>
        </authorList>
    </citation>
    <scope>NUCLEOTIDE SEQUENCE [LARGE SCALE GENOMIC DNA]</scope>
    <source>
        <strain evidence="1 2">ROY-1-1-2</strain>
    </source>
</reference>
<dbReference type="Pfam" id="PF11306">
    <property type="entry name" value="DUF3108"/>
    <property type="match status" value="1"/>
</dbReference>
<comment type="caution">
    <text evidence="1">The sequence shown here is derived from an EMBL/GenBank/DDBJ whole genome shotgun (WGS) entry which is preliminary data.</text>
</comment>
<dbReference type="EMBL" id="JABFDB010000021">
    <property type="protein sequence ID" value="NYZ22704.1"/>
    <property type="molecule type" value="Genomic_DNA"/>
</dbReference>
<evidence type="ECO:0000313" key="2">
    <source>
        <dbReference type="Proteomes" id="UP000584642"/>
    </source>
</evidence>
<keyword evidence="2" id="KW-1185">Reference proteome</keyword>
<dbReference type="RefSeq" id="WP_180284477.1">
    <property type="nucleotide sequence ID" value="NZ_JABFDB010000021.1"/>
</dbReference>
<name>A0ABX2TEX7_9PROT</name>
<proteinExistence type="predicted"/>
<protein>
    <submittedName>
        <fullName evidence="1">DUF3108 domain-containing protein</fullName>
    </submittedName>
</protein>
<evidence type="ECO:0000313" key="1">
    <source>
        <dbReference type="EMBL" id="NYZ22704.1"/>
    </source>
</evidence>
<sequence>MALAASLLVGIAPTHAADGVRLLYRVHVGGIAVLDASADVAVAPGRYTVTVQAATDGLIGRFAAWRTQSTVAGALAGTSATPESFRASSLWRGEPRSVRIDYGPGGVLSAVADPPADGVERDPVPADLQRGTLDPLSAVVATMLGVRSDGTCGRSLPVFDGRHRYDLSFVPFGGRTLERTRYSVFAGDTLHCRASYRSIAGQWKNRSSGWFRPSADDAERPPVDVFIAPVREGVPPVPVRVEMDSPFGSVVAHLVEVAGLPSPPAADGGGP</sequence>
<dbReference type="Proteomes" id="UP000584642">
    <property type="component" value="Unassembled WGS sequence"/>
</dbReference>
<dbReference type="InterPro" id="IPR021457">
    <property type="entry name" value="DUF3108"/>
</dbReference>